<dbReference type="AlphaFoldDB" id="A0A2X0M262"/>
<sequence length="120" mass="13252">MVTTNSSEAPLALPTCSIRLTDLIGTKLSRYLVTLDLALLGGPSQLHLSLFRKPTGGHSLTSREVATGHTASPPNRCCRRELRGEQSVGYPSSTRKCLRCVQAYFRTWNYRVSLQFAPTL</sequence>
<reference evidence="1 2" key="1">
    <citation type="submission" date="2016-11" db="EMBL/GenBank/DDBJ databases">
        <authorList>
            <person name="Jaros S."/>
            <person name="Januszkiewicz K."/>
            <person name="Wedrychowicz H."/>
        </authorList>
    </citation>
    <scope>NUCLEOTIDE SEQUENCE [LARGE SCALE GENOMIC DNA]</scope>
</reference>
<accession>A0A2X0M262</accession>
<gene>
    <name evidence="1" type="primary">BQ5605_C001g00050</name>
    <name evidence="1" type="ORF">BQ5605_C001G00050</name>
</gene>
<keyword evidence="2" id="KW-1185">Reference proteome</keyword>
<evidence type="ECO:0000313" key="1">
    <source>
        <dbReference type="EMBL" id="SGY43721.1"/>
    </source>
</evidence>
<proteinExistence type="predicted"/>
<organism evidence="1 2">
    <name type="scientific">Microbotryum silenes-dioicae</name>
    <dbReference type="NCBI Taxonomy" id="796604"/>
    <lineage>
        <taxon>Eukaryota</taxon>
        <taxon>Fungi</taxon>
        <taxon>Dikarya</taxon>
        <taxon>Basidiomycota</taxon>
        <taxon>Pucciniomycotina</taxon>
        <taxon>Microbotryomycetes</taxon>
        <taxon>Microbotryales</taxon>
        <taxon>Microbotryaceae</taxon>
        <taxon>Microbotryum</taxon>
    </lineage>
</organism>
<protein>
    <submittedName>
        <fullName evidence="1">BQ5605_C001g00050 protein</fullName>
    </submittedName>
</protein>
<dbReference type="Proteomes" id="UP000249464">
    <property type="component" value="Unassembled WGS sequence"/>
</dbReference>
<evidence type="ECO:0000313" key="2">
    <source>
        <dbReference type="Proteomes" id="UP000249464"/>
    </source>
</evidence>
<dbReference type="EMBL" id="FQNC01000043">
    <property type="protein sequence ID" value="SGY43721.1"/>
    <property type="molecule type" value="Genomic_DNA"/>
</dbReference>
<name>A0A2X0M262_9BASI</name>